<dbReference type="Pfam" id="PF18962">
    <property type="entry name" value="Por_Secre_tail"/>
    <property type="match status" value="1"/>
</dbReference>
<keyword evidence="4" id="KW-1185">Reference proteome</keyword>
<evidence type="ECO:0000259" key="2">
    <source>
        <dbReference type="Pfam" id="PF18962"/>
    </source>
</evidence>
<feature type="domain" description="Secretion system C-terminal sorting" evidence="2">
    <location>
        <begin position="732"/>
        <end position="795"/>
    </location>
</feature>
<dbReference type="InterPro" id="IPR026444">
    <property type="entry name" value="Secre_tail"/>
</dbReference>
<name>A0ABY6CNL1_9BACT</name>
<gene>
    <name evidence="3" type="ORF">N6H18_17325</name>
</gene>
<dbReference type="Pfam" id="PF13448">
    <property type="entry name" value="DUF4114"/>
    <property type="match status" value="1"/>
</dbReference>
<feature type="domain" description="DUF4114" evidence="1">
    <location>
        <begin position="146"/>
        <end position="230"/>
    </location>
</feature>
<sequence>MKKLIYTTLLTILYIPLMAQYQFLGGFNELGVPDYLDERDVVSKQLLDDIDASLPESKPVPLFNPHLISSGYDNDIQLLDSADVWVTFVKEGAGYRNVLGFYSYDLSAPYLSTPSKEDITIIFPNVSGEGSGGGLVAGDKVKIGTFSANTGIGWVLIANGYLDNQVTDGSWVLYSNPNFNPESKKSDRYHNVLLNDPEEDLIILGFEDIRRDYASCDQDFNDAIFYVTANPIEAIARNNIAEIVDSKSVSSGNDGGLESNGDLASAIAQRQLNRVKNNNRNNVRTRQMTMSAHMRSARTNGSHVYLPTTGFTGQEEVRVSSPEDLIGLTNAEEVFATDYYLTEQRVAAALLTKTSSSVYNHSKNVCDRLNGGSIEDLRSVEVKGHQVIFAKINTDSTTSEYASWFSVQNNGESYKLYSLWNIDNYPEGDYLNFQVWGASPAQVFHTLNYILNQLESEKTVQSNEQGTQIPKVLVKRGNYSQGRLTLEITNPQQVKQIEVTGNIRSTENSSYTVYKESIALSGNYTESISIDMGGLFDAGISVQVPNETAFDALYLADGAWGTDYNPLYSSIDEFSVATTENPTWDSSQYILERNIQVSGRSSDVVNIFRNTMAGHGSLEISQFSSLSFDIDSNTPLEVVLIENNLSDWSQRLRTTVASTDGIDQVVLPLDEFTRGEATNTMSIGTIQSVVFSFINTRGEEQSFEFEISNLRFGNEQVVMSIGTESHSKEFMMYPNPTNGQVNLEFSEQTSGQVSVFDMSGRLMQHQHMSLTSKSSLDLTLQTGLYWIVVDGSMGRQSRMLKIY</sequence>
<proteinExistence type="predicted"/>
<accession>A0ABY6CNL1</accession>
<dbReference type="InterPro" id="IPR025193">
    <property type="entry name" value="DUF4114"/>
</dbReference>
<dbReference type="NCBIfam" id="TIGR04183">
    <property type="entry name" value="Por_Secre_tail"/>
    <property type="match status" value="1"/>
</dbReference>
<protein>
    <submittedName>
        <fullName evidence="3">DUF4114 domain-containing protein</fullName>
    </submittedName>
</protein>
<dbReference type="RefSeq" id="WP_262309544.1">
    <property type="nucleotide sequence ID" value="NZ_CP106679.1"/>
</dbReference>
<organism evidence="3 4">
    <name type="scientific">Reichenbachiella agarivorans</name>
    <dbReference type="NCBI Taxonomy" id="2979464"/>
    <lineage>
        <taxon>Bacteria</taxon>
        <taxon>Pseudomonadati</taxon>
        <taxon>Bacteroidota</taxon>
        <taxon>Cytophagia</taxon>
        <taxon>Cytophagales</taxon>
        <taxon>Reichenbachiellaceae</taxon>
        <taxon>Reichenbachiella</taxon>
    </lineage>
</organism>
<evidence type="ECO:0000313" key="4">
    <source>
        <dbReference type="Proteomes" id="UP001065174"/>
    </source>
</evidence>
<evidence type="ECO:0000259" key="1">
    <source>
        <dbReference type="Pfam" id="PF13448"/>
    </source>
</evidence>
<dbReference type="EMBL" id="CP106679">
    <property type="protein sequence ID" value="UXP32107.1"/>
    <property type="molecule type" value="Genomic_DNA"/>
</dbReference>
<evidence type="ECO:0000313" key="3">
    <source>
        <dbReference type="EMBL" id="UXP32107.1"/>
    </source>
</evidence>
<reference evidence="3" key="1">
    <citation type="submission" date="2022-09" db="EMBL/GenBank/DDBJ databases">
        <title>Comparative genomics and taxonomic characterization of three novel marine species of genus Reichenbachiella exhibiting antioxidant and polysaccharide degradation activities.</title>
        <authorList>
            <person name="Muhammad N."/>
            <person name="Lee Y.-J."/>
            <person name="Ko J."/>
            <person name="Kim S.-G."/>
        </authorList>
    </citation>
    <scope>NUCLEOTIDE SEQUENCE</scope>
    <source>
        <strain evidence="3">BKB1-1</strain>
    </source>
</reference>
<dbReference type="Proteomes" id="UP001065174">
    <property type="component" value="Chromosome"/>
</dbReference>